<organism evidence="1">
    <name type="scientific">Arundo donax</name>
    <name type="common">Giant reed</name>
    <name type="synonym">Donax arundinaceus</name>
    <dbReference type="NCBI Taxonomy" id="35708"/>
    <lineage>
        <taxon>Eukaryota</taxon>
        <taxon>Viridiplantae</taxon>
        <taxon>Streptophyta</taxon>
        <taxon>Embryophyta</taxon>
        <taxon>Tracheophyta</taxon>
        <taxon>Spermatophyta</taxon>
        <taxon>Magnoliopsida</taxon>
        <taxon>Liliopsida</taxon>
        <taxon>Poales</taxon>
        <taxon>Poaceae</taxon>
        <taxon>PACMAD clade</taxon>
        <taxon>Arundinoideae</taxon>
        <taxon>Arundineae</taxon>
        <taxon>Arundo</taxon>
    </lineage>
</organism>
<dbReference type="AlphaFoldDB" id="A0A0A9FYP6"/>
<sequence>MSGYTKNNSNNNNSIIQKFIELENTLLIILLKGRKASTV</sequence>
<evidence type="ECO:0000313" key="1">
    <source>
        <dbReference type="EMBL" id="JAE15426.1"/>
    </source>
</evidence>
<name>A0A0A9FYP6_ARUDO</name>
<accession>A0A0A9FYP6</accession>
<protein>
    <submittedName>
        <fullName evidence="1">Uncharacterized protein</fullName>
    </submittedName>
</protein>
<reference evidence="1" key="2">
    <citation type="journal article" date="2015" name="Data Brief">
        <title>Shoot transcriptome of the giant reed, Arundo donax.</title>
        <authorList>
            <person name="Barrero R.A."/>
            <person name="Guerrero F.D."/>
            <person name="Moolhuijzen P."/>
            <person name="Goolsby J.A."/>
            <person name="Tidwell J."/>
            <person name="Bellgard S.E."/>
            <person name="Bellgard M.I."/>
        </authorList>
    </citation>
    <scope>NUCLEOTIDE SEQUENCE</scope>
    <source>
        <tissue evidence="1">Shoot tissue taken approximately 20 cm above the soil surface</tissue>
    </source>
</reference>
<dbReference type="EMBL" id="GBRH01182470">
    <property type="protein sequence ID" value="JAE15426.1"/>
    <property type="molecule type" value="Transcribed_RNA"/>
</dbReference>
<reference evidence="1" key="1">
    <citation type="submission" date="2014-09" db="EMBL/GenBank/DDBJ databases">
        <authorList>
            <person name="Magalhaes I.L.F."/>
            <person name="Oliveira U."/>
            <person name="Santos F.R."/>
            <person name="Vidigal T.H.D.A."/>
            <person name="Brescovit A.D."/>
            <person name="Santos A.J."/>
        </authorList>
    </citation>
    <scope>NUCLEOTIDE SEQUENCE</scope>
    <source>
        <tissue evidence="1">Shoot tissue taken approximately 20 cm above the soil surface</tissue>
    </source>
</reference>
<proteinExistence type="predicted"/>